<dbReference type="AlphaFoldDB" id="A0A225MB93"/>
<accession>A0A225MB93</accession>
<dbReference type="Pfam" id="PF13560">
    <property type="entry name" value="HTH_31"/>
    <property type="match status" value="1"/>
</dbReference>
<comment type="caution">
    <text evidence="3">The sequence shown here is derived from an EMBL/GenBank/DDBJ whole genome shotgun (WGS) entry which is preliminary data.</text>
</comment>
<evidence type="ECO:0000259" key="2">
    <source>
        <dbReference type="PROSITE" id="PS50943"/>
    </source>
</evidence>
<proteinExistence type="predicted"/>
<dbReference type="InterPro" id="IPR010982">
    <property type="entry name" value="Lambda_DNA-bd_dom_sf"/>
</dbReference>
<evidence type="ECO:0000256" key="1">
    <source>
        <dbReference type="SAM" id="MobiDB-lite"/>
    </source>
</evidence>
<dbReference type="EMBL" id="NJIH01000009">
    <property type="protein sequence ID" value="OWT57410.1"/>
    <property type="molecule type" value="Genomic_DNA"/>
</dbReference>
<dbReference type="CDD" id="cd00093">
    <property type="entry name" value="HTH_XRE"/>
    <property type="match status" value="1"/>
</dbReference>
<dbReference type="SUPFAM" id="SSF47413">
    <property type="entry name" value="lambda repressor-like DNA-binding domains"/>
    <property type="match status" value="1"/>
</dbReference>
<reference evidence="4" key="1">
    <citation type="submission" date="2017-06" db="EMBL/GenBank/DDBJ databases">
        <title>Herbaspirillum phytohormonus sp. nov., isolated from the root nodule of Robinia pseudoacacia in lead-zinc mine.</title>
        <authorList>
            <person name="Fan M."/>
            <person name="Lin Y."/>
        </authorList>
    </citation>
    <scope>NUCLEOTIDE SEQUENCE [LARGE SCALE GENOMIC DNA]</scope>
    <source>
        <strain evidence="4">SC-089</strain>
    </source>
</reference>
<keyword evidence="4" id="KW-1185">Reference proteome</keyword>
<dbReference type="Gene3D" id="1.10.260.40">
    <property type="entry name" value="lambda repressor-like DNA-binding domains"/>
    <property type="match status" value="1"/>
</dbReference>
<name>A0A225MB93_9BURK</name>
<evidence type="ECO:0000313" key="4">
    <source>
        <dbReference type="Proteomes" id="UP000214603"/>
    </source>
</evidence>
<dbReference type="GO" id="GO:0003677">
    <property type="term" value="F:DNA binding"/>
    <property type="evidence" value="ECO:0007669"/>
    <property type="project" value="InterPro"/>
</dbReference>
<evidence type="ECO:0000313" key="3">
    <source>
        <dbReference type="EMBL" id="OWT57410.1"/>
    </source>
</evidence>
<dbReference type="RefSeq" id="WP_088604414.1">
    <property type="nucleotide sequence ID" value="NZ_NJIH01000009.1"/>
</dbReference>
<dbReference type="Proteomes" id="UP000214603">
    <property type="component" value="Unassembled WGS sequence"/>
</dbReference>
<dbReference type="InterPro" id="IPR001387">
    <property type="entry name" value="Cro/C1-type_HTH"/>
</dbReference>
<organism evidence="3 4">
    <name type="scientific">Candidimonas nitroreducens</name>
    <dbReference type="NCBI Taxonomy" id="683354"/>
    <lineage>
        <taxon>Bacteria</taxon>
        <taxon>Pseudomonadati</taxon>
        <taxon>Pseudomonadota</taxon>
        <taxon>Betaproteobacteria</taxon>
        <taxon>Burkholderiales</taxon>
        <taxon>Alcaligenaceae</taxon>
        <taxon>Candidimonas</taxon>
    </lineage>
</organism>
<protein>
    <submittedName>
        <fullName evidence="3">Transcriptional regulator</fullName>
    </submittedName>
</protein>
<dbReference type="OrthoDB" id="129597at2"/>
<feature type="domain" description="HTH cro/C1-type" evidence="2">
    <location>
        <begin position="30"/>
        <end position="83"/>
    </location>
</feature>
<feature type="region of interest" description="Disordered" evidence="1">
    <location>
        <begin position="97"/>
        <end position="121"/>
    </location>
</feature>
<sequence>MGKKLDDMMAALPAKRRARIERRAQELASLKDLRQAVERTQVDLAEALGVGQDTISRLEQRSDMLLSTLRRYVEGMGGKLELVVQFPDRPPVIIGHLAAEKPLPRTSTRGRRASRPSHATM</sequence>
<dbReference type="PROSITE" id="PS50943">
    <property type="entry name" value="HTH_CROC1"/>
    <property type="match status" value="1"/>
</dbReference>
<dbReference type="SMART" id="SM00530">
    <property type="entry name" value="HTH_XRE"/>
    <property type="match status" value="1"/>
</dbReference>
<gene>
    <name evidence="3" type="ORF">CEY11_15920</name>
</gene>